<keyword evidence="4" id="KW-1185">Reference proteome</keyword>
<keyword evidence="2" id="KW-1133">Transmembrane helix</keyword>
<feature type="region of interest" description="Disordered" evidence="1">
    <location>
        <begin position="50"/>
        <end position="92"/>
    </location>
</feature>
<feature type="transmembrane region" description="Helical" evidence="2">
    <location>
        <begin position="20"/>
        <end position="39"/>
    </location>
</feature>
<dbReference type="OrthoDB" id="3556635at2759"/>
<dbReference type="RefSeq" id="XP_024719017.1">
    <property type="nucleotide sequence ID" value="XM_024865382.1"/>
</dbReference>
<sequence>MTSDLHRNNHFNTANMAGGSAIMHLIEILGVFVCAHHFWPKGITYGEKEDWEKRYRHKHGHSSRSRGRRSDSSHTSKSNYQRRKEYKNLDTYDYDADTRPLYSRRASSRNYDYDEPAMYSRQVNTRY</sequence>
<dbReference type="InParanoid" id="A0A2T3AWG7"/>
<evidence type="ECO:0000313" key="4">
    <source>
        <dbReference type="Proteomes" id="UP000241818"/>
    </source>
</evidence>
<dbReference type="Proteomes" id="UP000241818">
    <property type="component" value="Unassembled WGS sequence"/>
</dbReference>
<organism evidence="3 4">
    <name type="scientific">Amorphotheca resinae ATCC 22711</name>
    <dbReference type="NCBI Taxonomy" id="857342"/>
    <lineage>
        <taxon>Eukaryota</taxon>
        <taxon>Fungi</taxon>
        <taxon>Dikarya</taxon>
        <taxon>Ascomycota</taxon>
        <taxon>Pezizomycotina</taxon>
        <taxon>Leotiomycetes</taxon>
        <taxon>Helotiales</taxon>
        <taxon>Amorphothecaceae</taxon>
        <taxon>Amorphotheca</taxon>
    </lineage>
</organism>
<evidence type="ECO:0000313" key="3">
    <source>
        <dbReference type="EMBL" id="PSS13026.1"/>
    </source>
</evidence>
<feature type="compositionally biased region" description="Basic residues" evidence="1">
    <location>
        <begin position="54"/>
        <end position="67"/>
    </location>
</feature>
<keyword evidence="2" id="KW-0472">Membrane</keyword>
<dbReference type="STRING" id="857342.A0A2T3AWG7"/>
<accession>A0A2T3AWG7</accession>
<gene>
    <name evidence="3" type="ORF">M430DRAFT_263777</name>
</gene>
<dbReference type="AlphaFoldDB" id="A0A2T3AWG7"/>
<protein>
    <submittedName>
        <fullName evidence="3">Uncharacterized protein</fullName>
    </submittedName>
</protein>
<evidence type="ECO:0000256" key="1">
    <source>
        <dbReference type="SAM" id="MobiDB-lite"/>
    </source>
</evidence>
<dbReference type="GeneID" id="36573463"/>
<keyword evidence="2" id="KW-0812">Transmembrane</keyword>
<reference evidence="3 4" key="1">
    <citation type="journal article" date="2018" name="New Phytol.">
        <title>Comparative genomics and transcriptomics depict ericoid mycorrhizal fungi as versatile saprotrophs and plant mutualists.</title>
        <authorList>
            <person name="Martino E."/>
            <person name="Morin E."/>
            <person name="Grelet G.A."/>
            <person name="Kuo A."/>
            <person name="Kohler A."/>
            <person name="Daghino S."/>
            <person name="Barry K.W."/>
            <person name="Cichocki N."/>
            <person name="Clum A."/>
            <person name="Dockter R.B."/>
            <person name="Hainaut M."/>
            <person name="Kuo R.C."/>
            <person name="LaButti K."/>
            <person name="Lindahl B.D."/>
            <person name="Lindquist E.A."/>
            <person name="Lipzen A."/>
            <person name="Khouja H.R."/>
            <person name="Magnuson J."/>
            <person name="Murat C."/>
            <person name="Ohm R.A."/>
            <person name="Singer S.W."/>
            <person name="Spatafora J.W."/>
            <person name="Wang M."/>
            <person name="Veneault-Fourrey C."/>
            <person name="Henrissat B."/>
            <person name="Grigoriev I.V."/>
            <person name="Martin F.M."/>
            <person name="Perotto S."/>
        </authorList>
    </citation>
    <scope>NUCLEOTIDE SEQUENCE [LARGE SCALE GENOMIC DNA]</scope>
    <source>
        <strain evidence="3 4">ATCC 22711</strain>
    </source>
</reference>
<evidence type="ECO:0000256" key="2">
    <source>
        <dbReference type="SAM" id="Phobius"/>
    </source>
</evidence>
<proteinExistence type="predicted"/>
<dbReference type="EMBL" id="KZ679014">
    <property type="protein sequence ID" value="PSS13026.1"/>
    <property type="molecule type" value="Genomic_DNA"/>
</dbReference>
<name>A0A2T3AWG7_AMORE</name>